<sequence>MVHLIPSSGSPQKQESTLSSYYESLKGPPRDSLNSHTPKEPNWKSDVWNVKTSPKTNIFLWKVLRGAIPLGDQLRTRKINPDAKCPFCGEEETVIHLFFHCRFAAKVWSMLPVHTPINPDNMDSIQTLLERAKFLLLLPPCGKGDIPVFPWLIWGIWIARNRLIFKERTLNPSDTLTQALVAGREWNTTHTLNKSTPGATEVARQIRSDASETTCNTDAAWRAESRCAGLGWIFNKDKLDYRIEGQAQPQEIRSPLLAEVFAIYLALSNAATRGL</sequence>
<dbReference type="PANTHER" id="PTHR34146">
    <property type="entry name" value="POLYNUCLEOTIDYL TRANSFERASE, RIBONUCLEASE H-LIKE SUPERFAMILY PROTEIN-RELATED"/>
    <property type="match status" value="1"/>
</dbReference>
<evidence type="ECO:0000313" key="4">
    <source>
        <dbReference type="RefSeq" id="XP_010445906.1"/>
    </source>
</evidence>
<evidence type="ECO:0000313" key="3">
    <source>
        <dbReference type="Proteomes" id="UP000694864"/>
    </source>
</evidence>
<keyword evidence="3" id="KW-1185">Reference proteome</keyword>
<accession>A0ABM0UT51</accession>
<feature type="region of interest" description="Disordered" evidence="1">
    <location>
        <begin position="25"/>
        <end position="47"/>
    </location>
</feature>
<protein>
    <submittedName>
        <fullName evidence="4">Uncharacterized protein LOC104728651</fullName>
    </submittedName>
</protein>
<organism evidence="3 4">
    <name type="scientific">Camelina sativa</name>
    <name type="common">False flax</name>
    <name type="synonym">Myagrum sativum</name>
    <dbReference type="NCBI Taxonomy" id="90675"/>
    <lineage>
        <taxon>Eukaryota</taxon>
        <taxon>Viridiplantae</taxon>
        <taxon>Streptophyta</taxon>
        <taxon>Embryophyta</taxon>
        <taxon>Tracheophyta</taxon>
        <taxon>Spermatophyta</taxon>
        <taxon>Magnoliopsida</taxon>
        <taxon>eudicotyledons</taxon>
        <taxon>Gunneridae</taxon>
        <taxon>Pentapetalae</taxon>
        <taxon>rosids</taxon>
        <taxon>malvids</taxon>
        <taxon>Brassicales</taxon>
        <taxon>Brassicaceae</taxon>
        <taxon>Camelineae</taxon>
        <taxon>Camelina</taxon>
    </lineage>
</organism>
<dbReference type="InterPro" id="IPR026960">
    <property type="entry name" value="RVT-Znf"/>
</dbReference>
<reference evidence="3" key="1">
    <citation type="journal article" date="2014" name="Nat. Commun.">
        <title>The emerging biofuel crop Camelina sativa retains a highly undifferentiated hexaploid genome structure.</title>
        <authorList>
            <person name="Kagale S."/>
            <person name="Koh C."/>
            <person name="Nixon J."/>
            <person name="Bollina V."/>
            <person name="Clarke W.E."/>
            <person name="Tuteja R."/>
            <person name="Spillane C."/>
            <person name="Robinson S.J."/>
            <person name="Links M.G."/>
            <person name="Clarke C."/>
            <person name="Higgins E.E."/>
            <person name="Huebert T."/>
            <person name="Sharpe A.G."/>
            <person name="Parkin I.A."/>
        </authorList>
    </citation>
    <scope>NUCLEOTIDE SEQUENCE [LARGE SCALE GENOMIC DNA]</scope>
    <source>
        <strain evidence="3">cv. DH55</strain>
    </source>
</reference>
<reference evidence="4" key="2">
    <citation type="submission" date="2025-08" db="UniProtKB">
        <authorList>
            <consortium name="RefSeq"/>
        </authorList>
    </citation>
    <scope>IDENTIFICATION</scope>
    <source>
        <tissue evidence="4">Leaf</tissue>
    </source>
</reference>
<evidence type="ECO:0000256" key="1">
    <source>
        <dbReference type="SAM" id="MobiDB-lite"/>
    </source>
</evidence>
<dbReference type="InterPro" id="IPR044730">
    <property type="entry name" value="RNase_H-like_dom_plant"/>
</dbReference>
<name>A0ABM0UT51_CAMSA</name>
<dbReference type="Proteomes" id="UP000694864">
    <property type="component" value="Chromosome 11"/>
</dbReference>
<dbReference type="CDD" id="cd06222">
    <property type="entry name" value="RNase_H_like"/>
    <property type="match status" value="1"/>
</dbReference>
<dbReference type="RefSeq" id="XP_010445906.1">
    <property type="nucleotide sequence ID" value="XM_010447604.1"/>
</dbReference>
<gene>
    <name evidence="4" type="primary">LOC104728651</name>
</gene>
<feature type="domain" description="Reverse transcriptase zinc-binding" evidence="2">
    <location>
        <begin position="36"/>
        <end position="108"/>
    </location>
</feature>
<dbReference type="PANTHER" id="PTHR34146:SF3">
    <property type="entry name" value="POLYNUCLEOTIDYL TRANSFERASE, RIBONUCLEASE H-LIKE SUPERFAMILY PROTEIN"/>
    <property type="match status" value="1"/>
</dbReference>
<proteinExistence type="predicted"/>
<dbReference type="Pfam" id="PF13966">
    <property type="entry name" value="zf-RVT"/>
    <property type="match status" value="1"/>
</dbReference>
<dbReference type="GeneID" id="104728651"/>
<evidence type="ECO:0000259" key="2">
    <source>
        <dbReference type="Pfam" id="PF13966"/>
    </source>
</evidence>